<organism evidence="1 2">
    <name type="scientific">Mesotoga infera</name>
    <dbReference type="NCBI Taxonomy" id="1236046"/>
    <lineage>
        <taxon>Bacteria</taxon>
        <taxon>Thermotogati</taxon>
        <taxon>Thermotogota</taxon>
        <taxon>Thermotogae</taxon>
        <taxon>Kosmotogales</taxon>
        <taxon>Kosmotogaceae</taxon>
        <taxon>Mesotoga</taxon>
    </lineage>
</organism>
<dbReference type="Pfam" id="PF09650">
    <property type="entry name" value="PHA_gran_rgn"/>
    <property type="match status" value="1"/>
</dbReference>
<evidence type="ECO:0000313" key="2">
    <source>
        <dbReference type="Proteomes" id="UP000250796"/>
    </source>
</evidence>
<sequence>MKELRVHVVHKLGLSEARRRLEEKMGELMEQYEGKFTLESTWKDNTLLFKLAAMGVKTEGTLEIKDTTVTLSGTVPLVAIAFKKRIEESIKRDLEEILRV</sequence>
<name>A0A7Z7LCT3_9BACT</name>
<protein>
    <submittedName>
        <fullName evidence="1">Putative polyhydroxyalkanoic acid system protein (PHA_gran_rgn)</fullName>
    </submittedName>
</protein>
<reference evidence="1 2" key="1">
    <citation type="submission" date="2017-01" db="EMBL/GenBank/DDBJ databases">
        <authorList>
            <person name="Erauso G."/>
        </authorList>
    </citation>
    <scope>NUCLEOTIDE SEQUENCE [LARGE SCALE GENOMIC DNA]</scope>
    <source>
        <strain evidence="1">MESINF1</strain>
    </source>
</reference>
<dbReference type="AlphaFoldDB" id="A0A7Z7LCT3"/>
<dbReference type="InterPro" id="IPR013433">
    <property type="entry name" value="PHA_gran_rgn"/>
</dbReference>
<gene>
    <name evidence="1" type="ORF">MESINF_0255</name>
</gene>
<dbReference type="Proteomes" id="UP000250796">
    <property type="component" value="Chromosome MESINF"/>
</dbReference>
<keyword evidence="2" id="KW-1185">Reference proteome</keyword>
<proteinExistence type="predicted"/>
<accession>A0A7Z7LCT3</accession>
<dbReference type="RefSeq" id="WP_169698151.1">
    <property type="nucleotide sequence ID" value="NZ_LS974202.1"/>
</dbReference>
<evidence type="ECO:0000313" key="1">
    <source>
        <dbReference type="EMBL" id="SSC11704.1"/>
    </source>
</evidence>
<dbReference type="KEGG" id="minf:MESINF_0255"/>
<dbReference type="EMBL" id="LS974202">
    <property type="protein sequence ID" value="SSC11704.1"/>
    <property type="molecule type" value="Genomic_DNA"/>
</dbReference>